<organism evidence="2 3">
    <name type="scientific">Actinoplanes subglobosus</name>
    <dbReference type="NCBI Taxonomy" id="1547892"/>
    <lineage>
        <taxon>Bacteria</taxon>
        <taxon>Bacillati</taxon>
        <taxon>Actinomycetota</taxon>
        <taxon>Actinomycetes</taxon>
        <taxon>Micromonosporales</taxon>
        <taxon>Micromonosporaceae</taxon>
        <taxon>Actinoplanes</taxon>
    </lineage>
</organism>
<feature type="domain" description="NAD(P)-binding" evidence="1">
    <location>
        <begin position="7"/>
        <end position="201"/>
    </location>
</feature>
<keyword evidence="3" id="KW-1185">Reference proteome</keyword>
<dbReference type="InterPro" id="IPR036291">
    <property type="entry name" value="NAD(P)-bd_dom_sf"/>
</dbReference>
<dbReference type="PANTHER" id="PTHR43355:SF2">
    <property type="entry name" value="FLAVIN REDUCTASE (NADPH)"/>
    <property type="match status" value="1"/>
</dbReference>
<gene>
    <name evidence="2" type="ORF">ACFO0C_28875</name>
</gene>
<proteinExistence type="predicted"/>
<dbReference type="PANTHER" id="PTHR43355">
    <property type="entry name" value="FLAVIN REDUCTASE (NADPH)"/>
    <property type="match status" value="1"/>
</dbReference>
<dbReference type="InterPro" id="IPR016040">
    <property type="entry name" value="NAD(P)-bd_dom"/>
</dbReference>
<evidence type="ECO:0000313" key="2">
    <source>
        <dbReference type="EMBL" id="MFC4068964.1"/>
    </source>
</evidence>
<dbReference type="RefSeq" id="WP_378069845.1">
    <property type="nucleotide sequence ID" value="NZ_JBHSBL010000019.1"/>
</dbReference>
<sequence length="212" mass="21765">MRLTVLGATGGIGGHVVRQALDRGFTVTAVVRDPVRLPLTHTALQVSAVPDLADTATLTTLLKGSDAVLSGIGARGRHDGPVASTATGHLLTAMSAAGVRRVVVVSAAPVGPSPDGDGFLSRHVLLPVISAVFRDVYTDLRAMEQALAGSRAEWTVVRPPKLVDKPLTGHYRTAAGANVANGHTIGRADVAHAMLAALDDPATIGRPLGVAY</sequence>
<dbReference type="EMBL" id="JBHSBL010000019">
    <property type="protein sequence ID" value="MFC4068964.1"/>
    <property type="molecule type" value="Genomic_DNA"/>
</dbReference>
<evidence type="ECO:0000313" key="3">
    <source>
        <dbReference type="Proteomes" id="UP001595867"/>
    </source>
</evidence>
<dbReference type="Gene3D" id="3.40.50.720">
    <property type="entry name" value="NAD(P)-binding Rossmann-like Domain"/>
    <property type="match status" value="1"/>
</dbReference>
<dbReference type="InterPro" id="IPR051606">
    <property type="entry name" value="Polyketide_Oxido-like"/>
</dbReference>
<dbReference type="SUPFAM" id="SSF51735">
    <property type="entry name" value="NAD(P)-binding Rossmann-fold domains"/>
    <property type="match status" value="1"/>
</dbReference>
<name>A0ABV8J1Q0_9ACTN</name>
<reference evidence="3" key="1">
    <citation type="journal article" date="2019" name="Int. J. Syst. Evol. Microbiol.">
        <title>The Global Catalogue of Microorganisms (GCM) 10K type strain sequencing project: providing services to taxonomists for standard genome sequencing and annotation.</title>
        <authorList>
            <consortium name="The Broad Institute Genomics Platform"/>
            <consortium name="The Broad Institute Genome Sequencing Center for Infectious Disease"/>
            <person name="Wu L."/>
            <person name="Ma J."/>
        </authorList>
    </citation>
    <scope>NUCLEOTIDE SEQUENCE [LARGE SCALE GENOMIC DNA]</scope>
    <source>
        <strain evidence="3">TBRC 5832</strain>
    </source>
</reference>
<accession>A0ABV8J1Q0</accession>
<dbReference type="Pfam" id="PF13460">
    <property type="entry name" value="NAD_binding_10"/>
    <property type="match status" value="1"/>
</dbReference>
<evidence type="ECO:0000259" key="1">
    <source>
        <dbReference type="Pfam" id="PF13460"/>
    </source>
</evidence>
<protein>
    <submittedName>
        <fullName evidence="2">NAD(P)-dependent oxidoreductase</fullName>
    </submittedName>
</protein>
<comment type="caution">
    <text evidence="2">The sequence shown here is derived from an EMBL/GenBank/DDBJ whole genome shotgun (WGS) entry which is preliminary data.</text>
</comment>
<dbReference type="Proteomes" id="UP001595867">
    <property type="component" value="Unassembled WGS sequence"/>
</dbReference>